<dbReference type="AlphaFoldDB" id="A0A644XH93"/>
<evidence type="ECO:0000313" key="1">
    <source>
        <dbReference type="EMBL" id="MPM15582.1"/>
    </source>
</evidence>
<protein>
    <submittedName>
        <fullName evidence="1">Uncharacterized protein</fullName>
    </submittedName>
</protein>
<reference evidence="1" key="1">
    <citation type="submission" date="2019-08" db="EMBL/GenBank/DDBJ databases">
        <authorList>
            <person name="Kucharzyk K."/>
            <person name="Murdoch R.W."/>
            <person name="Higgins S."/>
            <person name="Loffler F."/>
        </authorList>
    </citation>
    <scope>NUCLEOTIDE SEQUENCE</scope>
</reference>
<comment type="caution">
    <text evidence="1">The sequence shown here is derived from an EMBL/GenBank/DDBJ whole genome shotgun (WGS) entry which is preliminary data.</text>
</comment>
<gene>
    <name evidence="1" type="ORF">SDC9_61953</name>
</gene>
<accession>A0A644XH93</accession>
<proteinExistence type="predicted"/>
<sequence length="103" mass="12041">MSTLESKFHQEMNNIYFTAKKELKYNASRFIQLVSREGGLKAAKLLISKSGGTYGFEVLWENNRLDLSVEALVLRAEYQELFTDGEREICRHRLKEFGYELNK</sequence>
<organism evidence="1">
    <name type="scientific">bioreactor metagenome</name>
    <dbReference type="NCBI Taxonomy" id="1076179"/>
    <lineage>
        <taxon>unclassified sequences</taxon>
        <taxon>metagenomes</taxon>
        <taxon>ecological metagenomes</taxon>
    </lineage>
</organism>
<dbReference type="EMBL" id="VSSQ01002466">
    <property type="protein sequence ID" value="MPM15582.1"/>
    <property type="molecule type" value="Genomic_DNA"/>
</dbReference>
<name>A0A644XH93_9ZZZZ</name>